<comment type="similarity">
    <text evidence="1 7">Belongs to the glycosyl hydrolase 5 (cellulase A) family.</text>
</comment>
<evidence type="ECO:0000256" key="6">
    <source>
        <dbReference type="ARBA" id="ARBA00023326"/>
    </source>
</evidence>
<evidence type="ECO:0000259" key="9">
    <source>
        <dbReference type="Pfam" id="PF00150"/>
    </source>
</evidence>
<keyword evidence="4" id="KW-0119">Carbohydrate metabolism</keyword>
<accession>A0A150S743</accession>
<evidence type="ECO:0000313" key="11">
    <source>
        <dbReference type="Proteomes" id="UP000075515"/>
    </source>
</evidence>
<name>A0A150S743_SORCE</name>
<evidence type="ECO:0000256" key="1">
    <source>
        <dbReference type="ARBA" id="ARBA00005641"/>
    </source>
</evidence>
<reference evidence="10 11" key="1">
    <citation type="submission" date="2014-02" db="EMBL/GenBank/DDBJ databases">
        <title>The small core and large imbalanced accessory genome model reveals a collaborative survival strategy of Sorangium cellulosum strains in nature.</title>
        <authorList>
            <person name="Han K."/>
            <person name="Peng R."/>
            <person name="Blom J."/>
            <person name="Li Y.-Z."/>
        </authorList>
    </citation>
    <scope>NUCLEOTIDE SEQUENCE [LARGE SCALE GENOMIC DNA]</scope>
    <source>
        <strain evidence="10 11">So0149</strain>
    </source>
</reference>
<dbReference type="GO" id="GO:0009986">
    <property type="term" value="C:cell surface"/>
    <property type="evidence" value="ECO:0007669"/>
    <property type="project" value="TreeGrafter"/>
</dbReference>
<dbReference type="GO" id="GO:0030245">
    <property type="term" value="P:cellulose catabolic process"/>
    <property type="evidence" value="ECO:0007669"/>
    <property type="project" value="UniProtKB-KW"/>
</dbReference>
<feature type="domain" description="Glycoside hydrolase family 5" evidence="9">
    <location>
        <begin position="89"/>
        <end position="381"/>
    </location>
</feature>
<dbReference type="Pfam" id="PF00150">
    <property type="entry name" value="Cellulase"/>
    <property type="match status" value="1"/>
</dbReference>
<dbReference type="AlphaFoldDB" id="A0A150S743"/>
<dbReference type="EMBL" id="JEMC01003192">
    <property type="protein sequence ID" value="KYF83008.1"/>
    <property type="molecule type" value="Genomic_DNA"/>
</dbReference>
<evidence type="ECO:0000256" key="3">
    <source>
        <dbReference type="ARBA" id="ARBA00023001"/>
    </source>
</evidence>
<evidence type="ECO:0000256" key="8">
    <source>
        <dbReference type="SAM" id="MobiDB-lite"/>
    </source>
</evidence>
<dbReference type="Proteomes" id="UP000075515">
    <property type="component" value="Unassembled WGS sequence"/>
</dbReference>
<dbReference type="Gene3D" id="3.20.20.80">
    <property type="entry name" value="Glycosidases"/>
    <property type="match status" value="1"/>
</dbReference>
<feature type="compositionally biased region" description="Gly residues" evidence="8">
    <location>
        <begin position="12"/>
        <end position="63"/>
    </location>
</feature>
<evidence type="ECO:0000313" key="10">
    <source>
        <dbReference type="EMBL" id="KYF83008.1"/>
    </source>
</evidence>
<evidence type="ECO:0000256" key="2">
    <source>
        <dbReference type="ARBA" id="ARBA00022801"/>
    </source>
</evidence>
<dbReference type="GO" id="GO:0005576">
    <property type="term" value="C:extracellular region"/>
    <property type="evidence" value="ECO:0007669"/>
    <property type="project" value="TreeGrafter"/>
</dbReference>
<organism evidence="10 11">
    <name type="scientific">Sorangium cellulosum</name>
    <name type="common">Polyangium cellulosum</name>
    <dbReference type="NCBI Taxonomy" id="56"/>
    <lineage>
        <taxon>Bacteria</taxon>
        <taxon>Pseudomonadati</taxon>
        <taxon>Myxococcota</taxon>
        <taxon>Polyangia</taxon>
        <taxon>Polyangiales</taxon>
        <taxon>Polyangiaceae</taxon>
        <taxon>Sorangium</taxon>
    </lineage>
</organism>
<dbReference type="InterPro" id="IPR001547">
    <property type="entry name" value="Glyco_hydro_5"/>
</dbReference>
<keyword evidence="3" id="KW-0136">Cellulose degradation</keyword>
<gene>
    <name evidence="10" type="ORF">BE18_48700</name>
</gene>
<evidence type="ECO:0000256" key="5">
    <source>
        <dbReference type="ARBA" id="ARBA00023295"/>
    </source>
</evidence>
<keyword evidence="2 7" id="KW-0378">Hydrolase</keyword>
<dbReference type="InterPro" id="IPR050386">
    <property type="entry name" value="Glycosyl_hydrolase_5"/>
</dbReference>
<protein>
    <submittedName>
        <fullName evidence="10">Cellulase</fullName>
    </submittedName>
</protein>
<comment type="caution">
    <text evidence="10">The sequence shown here is derived from an EMBL/GenBank/DDBJ whole genome shotgun (WGS) entry which is preliminary data.</text>
</comment>
<evidence type="ECO:0000256" key="4">
    <source>
        <dbReference type="ARBA" id="ARBA00023277"/>
    </source>
</evidence>
<keyword evidence="6" id="KW-0624">Polysaccharide degradation</keyword>
<dbReference type="SUPFAM" id="SSF51445">
    <property type="entry name" value="(Trans)glycosidases"/>
    <property type="match status" value="1"/>
</dbReference>
<keyword evidence="5 7" id="KW-0326">Glycosidase</keyword>
<dbReference type="GO" id="GO:0008422">
    <property type="term" value="F:beta-glucosidase activity"/>
    <property type="evidence" value="ECO:0007669"/>
    <property type="project" value="TreeGrafter"/>
</dbReference>
<sequence>MGCSSESSTSGNAGGSGGGTDSSGADTGGAGTSGAGTGGAGAGDTGTGGAGAGGTGGSGGSGGSATPVDAAAMVPDMGIGTNIGNTLENTTEWETGWGQPLITQAFINGMASHGIKTVRVPVAWDTYAVNGTIDAAKMARVKEVVGWIDAAGMYSIVNIHWDGGWIFNEANANKYKLTDDVKTKFASYWTQIATAFSDVGHKLILEGMNEEGNYWVNGVHDGGTPDYAALNEMNQLFVTTVREQGGYNASRALLISGFVTDIDRTCVSDFKVPTDPAGTGSLFLSIHYYTPYTFCGLDTVESWGSPKTTWGTDAEKAELKGLFDKLGAFSAERSIPIILGEFAVTLGEKYPREPASRRLWMQSVVEAAQSRGIVPVLWDTGSEIKRTDGSFSTEWQAVMDAVDR</sequence>
<dbReference type="PANTHER" id="PTHR31297">
    <property type="entry name" value="GLUCAN ENDO-1,6-BETA-GLUCOSIDASE B"/>
    <property type="match status" value="1"/>
</dbReference>
<dbReference type="PANTHER" id="PTHR31297:SF41">
    <property type="entry name" value="ENDOGLUCANASE, PUTATIVE (AFU_ORTHOLOGUE AFUA_5G01830)-RELATED"/>
    <property type="match status" value="1"/>
</dbReference>
<feature type="region of interest" description="Disordered" evidence="8">
    <location>
        <begin position="1"/>
        <end position="69"/>
    </location>
</feature>
<evidence type="ECO:0000256" key="7">
    <source>
        <dbReference type="RuleBase" id="RU361153"/>
    </source>
</evidence>
<dbReference type="InterPro" id="IPR017853">
    <property type="entry name" value="GH"/>
</dbReference>
<proteinExistence type="inferred from homology"/>